<dbReference type="EMBL" id="BAAAZH010000036">
    <property type="protein sequence ID" value="GAA4129610.1"/>
    <property type="molecule type" value="Genomic_DNA"/>
</dbReference>
<proteinExistence type="predicted"/>
<gene>
    <name evidence="1" type="ORF">GCM10022215_42370</name>
</gene>
<sequence length="70" mass="8395">MRRIVRWWKSRRHDDPLGNRLGDLTLWRSAESDDDYALWAQFSDDPRVADSVDQVKETMRRAGWQQYIGD</sequence>
<name>A0ABP7Y336_9ACTN</name>
<dbReference type="Proteomes" id="UP001501495">
    <property type="component" value="Unassembled WGS sequence"/>
</dbReference>
<dbReference type="RefSeq" id="WP_344735532.1">
    <property type="nucleotide sequence ID" value="NZ_BAAAZH010000036.1"/>
</dbReference>
<evidence type="ECO:0000313" key="2">
    <source>
        <dbReference type="Proteomes" id="UP001501495"/>
    </source>
</evidence>
<organism evidence="1 2">
    <name type="scientific">Nocardioides fonticola</name>
    <dbReference type="NCBI Taxonomy" id="450363"/>
    <lineage>
        <taxon>Bacteria</taxon>
        <taxon>Bacillati</taxon>
        <taxon>Actinomycetota</taxon>
        <taxon>Actinomycetes</taxon>
        <taxon>Propionibacteriales</taxon>
        <taxon>Nocardioidaceae</taxon>
        <taxon>Nocardioides</taxon>
    </lineage>
</organism>
<evidence type="ECO:0000313" key="1">
    <source>
        <dbReference type="EMBL" id="GAA4129610.1"/>
    </source>
</evidence>
<reference evidence="2" key="1">
    <citation type="journal article" date="2019" name="Int. J. Syst. Evol. Microbiol.">
        <title>The Global Catalogue of Microorganisms (GCM) 10K type strain sequencing project: providing services to taxonomists for standard genome sequencing and annotation.</title>
        <authorList>
            <consortium name="The Broad Institute Genomics Platform"/>
            <consortium name="The Broad Institute Genome Sequencing Center for Infectious Disease"/>
            <person name="Wu L."/>
            <person name="Ma J."/>
        </authorList>
    </citation>
    <scope>NUCLEOTIDE SEQUENCE [LARGE SCALE GENOMIC DNA]</scope>
    <source>
        <strain evidence="2">JCM 16703</strain>
    </source>
</reference>
<keyword evidence="2" id="KW-1185">Reference proteome</keyword>
<comment type="caution">
    <text evidence="1">The sequence shown here is derived from an EMBL/GenBank/DDBJ whole genome shotgun (WGS) entry which is preliminary data.</text>
</comment>
<accession>A0ABP7Y336</accession>
<protein>
    <submittedName>
        <fullName evidence="1">Uncharacterized protein</fullName>
    </submittedName>
</protein>